<feature type="compositionally biased region" description="Polar residues" evidence="1">
    <location>
        <begin position="547"/>
        <end position="556"/>
    </location>
</feature>
<feature type="region of interest" description="Disordered" evidence="1">
    <location>
        <begin position="582"/>
        <end position="617"/>
    </location>
</feature>
<comment type="caution">
    <text evidence="2">The sequence shown here is derived from an EMBL/GenBank/DDBJ whole genome shotgun (WGS) entry which is preliminary data.</text>
</comment>
<feature type="region of interest" description="Disordered" evidence="1">
    <location>
        <begin position="653"/>
        <end position="683"/>
    </location>
</feature>
<dbReference type="AlphaFoldDB" id="A0A4S9F938"/>
<evidence type="ECO:0008006" key="4">
    <source>
        <dbReference type="Google" id="ProtNLM"/>
    </source>
</evidence>
<feature type="compositionally biased region" description="Acidic residues" evidence="1">
    <location>
        <begin position="582"/>
        <end position="602"/>
    </location>
</feature>
<dbReference type="Proteomes" id="UP000308953">
    <property type="component" value="Unassembled WGS sequence"/>
</dbReference>
<feature type="region of interest" description="Disordered" evidence="1">
    <location>
        <begin position="696"/>
        <end position="722"/>
    </location>
</feature>
<organism evidence="2 3">
    <name type="scientific">Aureobasidium pullulans</name>
    <name type="common">Black yeast</name>
    <name type="synonym">Pullularia pullulans</name>
    <dbReference type="NCBI Taxonomy" id="5580"/>
    <lineage>
        <taxon>Eukaryota</taxon>
        <taxon>Fungi</taxon>
        <taxon>Dikarya</taxon>
        <taxon>Ascomycota</taxon>
        <taxon>Pezizomycotina</taxon>
        <taxon>Dothideomycetes</taxon>
        <taxon>Dothideomycetidae</taxon>
        <taxon>Dothideales</taxon>
        <taxon>Saccotheciaceae</taxon>
        <taxon>Aureobasidium</taxon>
    </lineage>
</organism>
<accession>A0A4S9F938</accession>
<gene>
    <name evidence="2" type="ORF">D6D10_01271</name>
</gene>
<feature type="compositionally biased region" description="Acidic residues" evidence="1">
    <location>
        <begin position="672"/>
        <end position="683"/>
    </location>
</feature>
<dbReference type="SUPFAM" id="SSF101908">
    <property type="entry name" value="Putative isomerase YbhE"/>
    <property type="match status" value="1"/>
</dbReference>
<feature type="region of interest" description="Disordered" evidence="1">
    <location>
        <begin position="542"/>
        <end position="563"/>
    </location>
</feature>
<name>A0A4S9F938_AURPU</name>
<evidence type="ECO:0000313" key="2">
    <source>
        <dbReference type="EMBL" id="THX43313.1"/>
    </source>
</evidence>
<feature type="compositionally biased region" description="Basic and acidic residues" evidence="1">
    <location>
        <begin position="603"/>
        <end position="617"/>
    </location>
</feature>
<dbReference type="EMBL" id="QZAV01000012">
    <property type="protein sequence ID" value="THX43313.1"/>
    <property type="molecule type" value="Genomic_DNA"/>
</dbReference>
<proteinExistence type="predicted"/>
<sequence>MPDPLQILPAEIILRCIEFTPLSGVAALSSTTKAWHSFLETTHQDAIYSQQAHQLYNKHPRSDREVTQLSRDYKVFGEAKQDRSFVQYFRGVESWKDFCKRLALLQRNWNSNRPVVRESIVQVGYDPVWRFKPDFKRRFIVSTSQAGGVCVTDMDNGRMLWRLRREDVRMCAHLEYDQDSGTACWDRFGNAVEVWKADEVERGTFHRVAILNHDCETRGFQLSRFNDKETLCIVSSEGKGFVWDLSVHPPQQRKVLDIENEAVGHLDQGEDTVMYSMGPRGYHVCSKTTGEIMGKLEPKDCPNIFHIAHPPPQSHTTMGAANHGPTARVCPPEHPRKDRLRPLKLYNGAHPVPRSPLAIENDEWGSGIISGNYMAGVSRAGRIFICTDFLGALADPARFRETTAILHTEGDGSTFELGGWLSIKNGRAIFEIIDSIYIFTMPDFGKIPETGESQRPIWATPISSAPQLAVPVSFMGIYDDCIMHTYTTLGFRSLRPRRGSNGDHAPNERSRAFPTKAIRILSLAPNLARPGKELSYLEGMEVHDNSPRSSVTNQAPRTAPATRGLAQQAGILQLMALLTGNEGDDDEEEDEEEEEEEEIDEDTRERLEMEIEEDERREWEEYAAFEQEEEMRERQELADMMGLNDDEGDMEMLRSDEEGENAAPRAPYAPSLDDDDDDDWEDEDVMIGEEDHDPLHTTWMAHMPGQDENTAGPTPDDEGPDPYAELDRLHGWEEVATDVLEEIVLLADAETFDTEEEEKNLHAYEHDHSVLREEENRFFEDVRTGEILEQEQWDDELMRNFDRAGGLDAWESWDALLSNPALSL</sequence>
<reference evidence="2 3" key="1">
    <citation type="submission" date="2018-10" db="EMBL/GenBank/DDBJ databases">
        <title>Fifty Aureobasidium pullulans genomes reveal a recombining polyextremotolerant generalist.</title>
        <authorList>
            <person name="Gostincar C."/>
            <person name="Turk M."/>
            <person name="Zajc J."/>
            <person name="Gunde-Cimerman N."/>
        </authorList>
    </citation>
    <scope>NUCLEOTIDE SEQUENCE [LARGE SCALE GENOMIC DNA]</scope>
    <source>
        <strain evidence="2 3">EXF-9785</strain>
    </source>
</reference>
<evidence type="ECO:0000256" key="1">
    <source>
        <dbReference type="SAM" id="MobiDB-lite"/>
    </source>
</evidence>
<protein>
    <recommendedName>
        <fullName evidence="4">F-box domain-containing protein</fullName>
    </recommendedName>
</protein>
<evidence type="ECO:0000313" key="3">
    <source>
        <dbReference type="Proteomes" id="UP000308953"/>
    </source>
</evidence>
<feature type="region of interest" description="Disordered" evidence="1">
    <location>
        <begin position="316"/>
        <end position="335"/>
    </location>
</feature>